<evidence type="ECO:0000313" key="2">
    <source>
        <dbReference type="EMBL" id="KAK0050573.1"/>
    </source>
</evidence>
<reference evidence="2" key="2">
    <citation type="submission" date="2023-04" db="EMBL/GenBank/DDBJ databases">
        <authorList>
            <person name="Bu L."/>
            <person name="Lu L."/>
            <person name="Laidemitt M.R."/>
            <person name="Zhang S.M."/>
            <person name="Mutuku M."/>
            <person name="Mkoji G."/>
            <person name="Steinauer M."/>
            <person name="Loker E.S."/>
        </authorList>
    </citation>
    <scope>NUCLEOTIDE SEQUENCE</scope>
    <source>
        <strain evidence="2">KasaAsao</strain>
        <tissue evidence="2">Whole Snail</tissue>
    </source>
</reference>
<dbReference type="SMART" id="SM00256">
    <property type="entry name" value="FBOX"/>
    <property type="match status" value="1"/>
</dbReference>
<gene>
    <name evidence="2" type="ORF">Bpfe_019910</name>
</gene>
<name>A0AAD8BAU6_BIOPF</name>
<dbReference type="EMBL" id="JASAOG010000112">
    <property type="protein sequence ID" value="KAK0050573.1"/>
    <property type="molecule type" value="Genomic_DNA"/>
</dbReference>
<organism evidence="2 3">
    <name type="scientific">Biomphalaria pfeifferi</name>
    <name type="common">Bloodfluke planorb</name>
    <name type="synonym">Freshwater snail</name>
    <dbReference type="NCBI Taxonomy" id="112525"/>
    <lineage>
        <taxon>Eukaryota</taxon>
        <taxon>Metazoa</taxon>
        <taxon>Spiralia</taxon>
        <taxon>Lophotrochozoa</taxon>
        <taxon>Mollusca</taxon>
        <taxon>Gastropoda</taxon>
        <taxon>Heterobranchia</taxon>
        <taxon>Euthyneura</taxon>
        <taxon>Panpulmonata</taxon>
        <taxon>Hygrophila</taxon>
        <taxon>Lymnaeoidea</taxon>
        <taxon>Planorbidae</taxon>
        <taxon>Biomphalaria</taxon>
    </lineage>
</organism>
<dbReference type="InterPro" id="IPR001810">
    <property type="entry name" value="F-box_dom"/>
</dbReference>
<reference evidence="2" key="1">
    <citation type="journal article" date="2023" name="PLoS Negl. Trop. Dis.">
        <title>A genome sequence for Biomphalaria pfeifferi, the major vector snail for the human-infecting parasite Schistosoma mansoni.</title>
        <authorList>
            <person name="Bu L."/>
            <person name="Lu L."/>
            <person name="Laidemitt M.R."/>
            <person name="Zhang S.M."/>
            <person name="Mutuku M."/>
            <person name="Mkoji G."/>
            <person name="Steinauer M."/>
            <person name="Loker E.S."/>
        </authorList>
    </citation>
    <scope>NUCLEOTIDE SEQUENCE</scope>
    <source>
        <strain evidence="2">KasaAsao</strain>
    </source>
</reference>
<protein>
    <recommendedName>
        <fullName evidence="1">F-box domain-containing protein</fullName>
    </recommendedName>
</protein>
<dbReference type="Pfam" id="PF12937">
    <property type="entry name" value="F-box-like"/>
    <property type="match status" value="1"/>
</dbReference>
<evidence type="ECO:0000313" key="3">
    <source>
        <dbReference type="Proteomes" id="UP001233172"/>
    </source>
</evidence>
<evidence type="ECO:0000259" key="1">
    <source>
        <dbReference type="PROSITE" id="PS50181"/>
    </source>
</evidence>
<dbReference type="InterPro" id="IPR036047">
    <property type="entry name" value="F-box-like_dom_sf"/>
</dbReference>
<dbReference type="SUPFAM" id="SSF81383">
    <property type="entry name" value="F-box domain"/>
    <property type="match status" value="1"/>
</dbReference>
<dbReference type="Gene3D" id="1.20.1280.50">
    <property type="match status" value="1"/>
</dbReference>
<feature type="domain" description="F-box" evidence="1">
    <location>
        <begin position="23"/>
        <end position="70"/>
    </location>
</feature>
<dbReference type="AlphaFoldDB" id="A0AAD8BAU6"/>
<sequence>MAHKGRSRQLKTEDKIVTDLQKEASLSSLPVETLEQIFMFLSKEDLLQARSVCTSWKSVIVSSPNLWKKQTFVLDCTLRTTKKIKTDLLFCFQNFGPHCQTLSVKCRHPCLHDCQKMTNRFNLFLTFLVMPRVTSFKVSNLRMECAKGLVLKSIATKLTKMFASHPPLNAFEMSSAHWTIPEG</sequence>
<dbReference type="Proteomes" id="UP001233172">
    <property type="component" value="Unassembled WGS sequence"/>
</dbReference>
<keyword evidence="3" id="KW-1185">Reference proteome</keyword>
<comment type="caution">
    <text evidence="2">The sequence shown here is derived from an EMBL/GenBank/DDBJ whole genome shotgun (WGS) entry which is preliminary data.</text>
</comment>
<dbReference type="PROSITE" id="PS50181">
    <property type="entry name" value="FBOX"/>
    <property type="match status" value="1"/>
</dbReference>
<accession>A0AAD8BAU6</accession>
<proteinExistence type="predicted"/>